<dbReference type="InterPro" id="IPR050266">
    <property type="entry name" value="AB_hydrolase_sf"/>
</dbReference>
<dbReference type="PANTHER" id="PTHR43798">
    <property type="entry name" value="MONOACYLGLYCEROL LIPASE"/>
    <property type="match status" value="1"/>
</dbReference>
<reference evidence="2" key="1">
    <citation type="journal article" date="2022" name="bioRxiv">
        <title>Thiovibrio frasassiensisgen. nov., sp. nov., an autotrophic, elemental sulfur disproportionating bacterium isolated from sulfidic karst sediment, and proposal of Thiovibrionaceae fam. nov.</title>
        <authorList>
            <person name="Aronson H."/>
            <person name="Thomas C."/>
            <person name="Bhattacharyya M."/>
            <person name="Eckstein S."/>
            <person name="Jensen S."/>
            <person name="Barco R."/>
            <person name="Macalady J."/>
            <person name="Amend J."/>
        </authorList>
    </citation>
    <scope>NUCLEOTIDE SEQUENCE</scope>
    <source>
        <strain evidence="2">RS19-109</strain>
    </source>
</reference>
<dbReference type="Pfam" id="PF12697">
    <property type="entry name" value="Abhydrolase_6"/>
    <property type="match status" value="1"/>
</dbReference>
<dbReference type="InterPro" id="IPR029058">
    <property type="entry name" value="AB_hydrolase_fold"/>
</dbReference>
<protein>
    <submittedName>
        <fullName evidence="2">Alpha/beta hydrolase</fullName>
    </submittedName>
</protein>
<gene>
    <name evidence="2" type="ORF">OLX77_06750</name>
</gene>
<accession>A0A9X4MGE0</accession>
<evidence type="ECO:0000313" key="2">
    <source>
        <dbReference type="EMBL" id="MDG4475856.1"/>
    </source>
</evidence>
<dbReference type="GO" id="GO:0016020">
    <property type="term" value="C:membrane"/>
    <property type="evidence" value="ECO:0007669"/>
    <property type="project" value="TreeGrafter"/>
</dbReference>
<dbReference type="Proteomes" id="UP001154240">
    <property type="component" value="Unassembled WGS sequence"/>
</dbReference>
<dbReference type="AlphaFoldDB" id="A0A9X4MGE0"/>
<dbReference type="RefSeq" id="WP_307632830.1">
    <property type="nucleotide sequence ID" value="NZ_JAPHEH010000001.1"/>
</dbReference>
<reference evidence="2" key="2">
    <citation type="submission" date="2022-10" db="EMBL/GenBank/DDBJ databases">
        <authorList>
            <person name="Aronson H.S."/>
        </authorList>
    </citation>
    <scope>NUCLEOTIDE SEQUENCE</scope>
    <source>
        <strain evidence="2">RS19-109</strain>
    </source>
</reference>
<dbReference type="EMBL" id="JAPHEH010000001">
    <property type="protein sequence ID" value="MDG4475856.1"/>
    <property type="molecule type" value="Genomic_DNA"/>
</dbReference>
<dbReference type="PANTHER" id="PTHR43798:SF33">
    <property type="entry name" value="HYDROLASE, PUTATIVE (AFU_ORTHOLOGUE AFUA_2G14860)-RELATED"/>
    <property type="match status" value="1"/>
</dbReference>
<proteinExistence type="predicted"/>
<dbReference type="InterPro" id="IPR000073">
    <property type="entry name" value="AB_hydrolase_1"/>
</dbReference>
<dbReference type="SUPFAM" id="SSF53474">
    <property type="entry name" value="alpha/beta-Hydrolases"/>
    <property type="match status" value="1"/>
</dbReference>
<organism evidence="2 3">
    <name type="scientific">Thiovibrio frasassiensis</name>
    <dbReference type="NCBI Taxonomy" id="2984131"/>
    <lineage>
        <taxon>Bacteria</taxon>
        <taxon>Pseudomonadati</taxon>
        <taxon>Thermodesulfobacteriota</taxon>
        <taxon>Desulfobulbia</taxon>
        <taxon>Desulfobulbales</taxon>
        <taxon>Thiovibrionaceae</taxon>
        <taxon>Thiovibrio</taxon>
    </lineage>
</organism>
<dbReference type="Gene3D" id="3.40.50.1820">
    <property type="entry name" value="alpha/beta hydrolase"/>
    <property type="match status" value="1"/>
</dbReference>
<sequence>MHPPVLFLPGWGFPGQVLDLAERRFSWARPLAPLDPATAQAEILAFLGEHNLAAIHLVGWSMGANLAVDCARAFPRKVASLSLLGMRSSWPASEIEAIRQGLAAEPLSFLRDFYRKSLLGYKKESRRFVAEQQEPLLASLDMQLLGRGLDYLAQWRLPKQGMSCPVSCWHGRRDIIAPVTEQGVISGAGTKILEHGGHALFLDPECIVCE</sequence>
<keyword evidence="3" id="KW-1185">Reference proteome</keyword>
<feature type="domain" description="AB hydrolase-1" evidence="1">
    <location>
        <begin position="5"/>
        <end position="205"/>
    </location>
</feature>
<comment type="caution">
    <text evidence="2">The sequence shown here is derived from an EMBL/GenBank/DDBJ whole genome shotgun (WGS) entry which is preliminary data.</text>
</comment>
<name>A0A9X4MGE0_9BACT</name>
<evidence type="ECO:0000313" key="3">
    <source>
        <dbReference type="Proteomes" id="UP001154240"/>
    </source>
</evidence>
<evidence type="ECO:0000259" key="1">
    <source>
        <dbReference type="Pfam" id="PF12697"/>
    </source>
</evidence>
<dbReference type="GO" id="GO:0016787">
    <property type="term" value="F:hydrolase activity"/>
    <property type="evidence" value="ECO:0007669"/>
    <property type="project" value="UniProtKB-KW"/>
</dbReference>
<keyword evidence="2" id="KW-0378">Hydrolase</keyword>